<protein>
    <submittedName>
        <fullName evidence="1">Integrase</fullName>
    </submittedName>
</protein>
<sequence length="353" mass="39848">MTQRQAVTKKKALAYRGAVRAGKSRILDELVELTGWHRDYARAALRGALTLKVVKLRRDGELDVTDAEAALLMRMSAATIDRRLAPERVKMMSRGRSHTKSGTLLKSQIPIRTWAEWDDAVPGFVEIDLVGNEGGNASGEFCFTLTVTAIATGWTVNRSVQNKAEKWVFEALQHVMGVFPFPIIGIDSDNGSEFINHHLFDYCTANEITFTRSRANHSNDGAHVEQKNWTHVRELVGYLRYDTATELAKLNEIWDLDRVFTNYLLPQQKHVFKQRNGAKVTKKYDTAATPHQRATARDDMRKRPIIRMNAEFKRIKPAALSRHILALTGELETLALAKKPAAVKPTVNRAFNQ</sequence>
<dbReference type="GO" id="GO:0003676">
    <property type="term" value="F:nucleic acid binding"/>
    <property type="evidence" value="ECO:0007669"/>
    <property type="project" value="InterPro"/>
</dbReference>
<accession>A0A4Y8KRR1</accession>
<organism evidence="1 2">
    <name type="scientific">Cryobacterium psychrophilum</name>
    <dbReference type="NCBI Taxonomy" id="41988"/>
    <lineage>
        <taxon>Bacteria</taxon>
        <taxon>Bacillati</taxon>
        <taxon>Actinomycetota</taxon>
        <taxon>Actinomycetes</taxon>
        <taxon>Micrococcales</taxon>
        <taxon>Microbacteriaceae</taxon>
        <taxon>Cryobacterium</taxon>
    </lineage>
</organism>
<dbReference type="GO" id="GO:0015074">
    <property type="term" value="P:DNA integration"/>
    <property type="evidence" value="ECO:0007669"/>
    <property type="project" value="InterPro"/>
</dbReference>
<keyword evidence="2" id="KW-1185">Reference proteome</keyword>
<dbReference type="Gene3D" id="3.30.420.10">
    <property type="entry name" value="Ribonuclease H-like superfamily/Ribonuclease H"/>
    <property type="match status" value="1"/>
</dbReference>
<evidence type="ECO:0000313" key="2">
    <source>
        <dbReference type="Proteomes" id="UP000298218"/>
    </source>
</evidence>
<dbReference type="InterPro" id="IPR036397">
    <property type="entry name" value="RNaseH_sf"/>
</dbReference>
<dbReference type="EMBL" id="SOHQ01000012">
    <property type="protein sequence ID" value="TFD81065.1"/>
    <property type="molecule type" value="Genomic_DNA"/>
</dbReference>
<proteinExistence type="predicted"/>
<dbReference type="InterPro" id="IPR012337">
    <property type="entry name" value="RNaseH-like_sf"/>
</dbReference>
<dbReference type="RefSeq" id="WP_134171893.1">
    <property type="nucleotide sequence ID" value="NZ_SODI01000001.1"/>
</dbReference>
<dbReference type="PROSITE" id="PS50994">
    <property type="entry name" value="INTEGRASE"/>
    <property type="match status" value="1"/>
</dbReference>
<dbReference type="AlphaFoldDB" id="A0A4Y8KRR1"/>
<gene>
    <name evidence="1" type="ORF">E3T53_03540</name>
</gene>
<comment type="caution">
    <text evidence="1">The sequence shown here is derived from an EMBL/GenBank/DDBJ whole genome shotgun (WGS) entry which is preliminary data.</text>
</comment>
<evidence type="ECO:0000313" key="1">
    <source>
        <dbReference type="EMBL" id="TFD81065.1"/>
    </source>
</evidence>
<dbReference type="Proteomes" id="UP000298218">
    <property type="component" value="Unassembled WGS sequence"/>
</dbReference>
<dbReference type="OrthoDB" id="2370461at2"/>
<reference evidence="1 2" key="1">
    <citation type="submission" date="2019-03" db="EMBL/GenBank/DDBJ databases">
        <title>Genomics of glacier-inhabiting Cryobacterium strains.</title>
        <authorList>
            <person name="Liu Q."/>
            <person name="Xin Y.-H."/>
        </authorList>
    </citation>
    <scope>NUCLEOTIDE SEQUENCE [LARGE SCALE GENOMIC DNA]</scope>
    <source>
        <strain evidence="1 2">CGMCC 1.4292</strain>
    </source>
</reference>
<name>A0A4Y8KRR1_9MICO</name>
<dbReference type="InterPro" id="IPR001584">
    <property type="entry name" value="Integrase_cat-core"/>
</dbReference>
<dbReference type="SUPFAM" id="SSF53098">
    <property type="entry name" value="Ribonuclease H-like"/>
    <property type="match status" value="1"/>
</dbReference>